<feature type="compositionally biased region" description="Low complexity" evidence="2">
    <location>
        <begin position="166"/>
        <end position="183"/>
    </location>
</feature>
<name>A0AA35XGT8_GEOBA</name>
<dbReference type="InterPro" id="IPR035445">
    <property type="entry name" value="GYF-like_dom_sf"/>
</dbReference>
<evidence type="ECO:0000256" key="1">
    <source>
        <dbReference type="SAM" id="Coils"/>
    </source>
</evidence>
<dbReference type="PANTHER" id="PTHR14445:SF36">
    <property type="entry name" value="FI03272P-RELATED"/>
    <property type="match status" value="1"/>
</dbReference>
<feature type="compositionally biased region" description="Gly residues" evidence="2">
    <location>
        <begin position="58"/>
        <end position="70"/>
    </location>
</feature>
<comment type="caution">
    <text evidence="4">The sequence shown here is derived from an EMBL/GenBank/DDBJ whole genome shotgun (WGS) entry which is preliminary data.</text>
</comment>
<dbReference type="Gene3D" id="3.30.1490.40">
    <property type="match status" value="1"/>
</dbReference>
<dbReference type="CDD" id="cd00072">
    <property type="entry name" value="GYF"/>
    <property type="match status" value="1"/>
</dbReference>
<feature type="compositionally biased region" description="Gly residues" evidence="2">
    <location>
        <begin position="26"/>
        <end position="37"/>
    </location>
</feature>
<feature type="compositionally biased region" description="Pro residues" evidence="2">
    <location>
        <begin position="363"/>
        <end position="374"/>
    </location>
</feature>
<feature type="domain" description="GYF" evidence="3">
    <location>
        <begin position="419"/>
        <end position="467"/>
    </location>
</feature>
<dbReference type="EMBL" id="CASHTH010003850">
    <property type="protein sequence ID" value="CAI8050292.1"/>
    <property type="molecule type" value="Genomic_DNA"/>
</dbReference>
<feature type="compositionally biased region" description="Polar residues" evidence="2">
    <location>
        <begin position="196"/>
        <end position="239"/>
    </location>
</feature>
<dbReference type="AlphaFoldDB" id="A0AA35XGT8"/>
<protein>
    <submittedName>
        <fullName evidence="4">GRB10-interacting GYF protein 2</fullName>
    </submittedName>
</protein>
<dbReference type="Proteomes" id="UP001174909">
    <property type="component" value="Unassembled WGS sequence"/>
</dbReference>
<feature type="region of interest" description="Disordered" evidence="2">
    <location>
        <begin position="19"/>
        <end position="268"/>
    </location>
</feature>
<evidence type="ECO:0000313" key="5">
    <source>
        <dbReference type="Proteomes" id="UP001174909"/>
    </source>
</evidence>
<dbReference type="Pfam" id="PF02213">
    <property type="entry name" value="GYF"/>
    <property type="match status" value="1"/>
</dbReference>
<dbReference type="GO" id="GO:0005829">
    <property type="term" value="C:cytosol"/>
    <property type="evidence" value="ECO:0007669"/>
    <property type="project" value="TreeGrafter"/>
</dbReference>
<organism evidence="4 5">
    <name type="scientific">Geodia barretti</name>
    <name type="common">Barrett's horny sponge</name>
    <dbReference type="NCBI Taxonomy" id="519541"/>
    <lineage>
        <taxon>Eukaryota</taxon>
        <taxon>Metazoa</taxon>
        <taxon>Porifera</taxon>
        <taxon>Demospongiae</taxon>
        <taxon>Heteroscleromorpha</taxon>
        <taxon>Tetractinellida</taxon>
        <taxon>Astrophorina</taxon>
        <taxon>Geodiidae</taxon>
        <taxon>Geodia</taxon>
    </lineage>
</organism>
<accession>A0AA35XGT8</accession>
<evidence type="ECO:0000313" key="4">
    <source>
        <dbReference type="EMBL" id="CAI8050292.1"/>
    </source>
</evidence>
<keyword evidence="5" id="KW-1185">Reference proteome</keyword>
<feature type="compositionally biased region" description="Basic and acidic residues" evidence="2">
    <location>
        <begin position="184"/>
        <end position="195"/>
    </location>
</feature>
<feature type="compositionally biased region" description="Low complexity" evidence="2">
    <location>
        <begin position="401"/>
        <end position="413"/>
    </location>
</feature>
<feature type="compositionally biased region" description="Pro residues" evidence="2">
    <location>
        <begin position="390"/>
        <end position="400"/>
    </location>
</feature>
<dbReference type="SUPFAM" id="SSF55277">
    <property type="entry name" value="GYF domain"/>
    <property type="match status" value="1"/>
</dbReference>
<reference evidence="4" key="1">
    <citation type="submission" date="2023-03" db="EMBL/GenBank/DDBJ databases">
        <authorList>
            <person name="Steffen K."/>
            <person name="Cardenas P."/>
        </authorList>
    </citation>
    <scope>NUCLEOTIDE SEQUENCE</scope>
</reference>
<feature type="non-terminal residue" evidence="4">
    <location>
        <position position="666"/>
    </location>
</feature>
<dbReference type="PANTHER" id="PTHR14445">
    <property type="entry name" value="GRB10 INTERACTING GYF PROTEIN"/>
    <property type="match status" value="1"/>
</dbReference>
<keyword evidence="1" id="KW-0175">Coiled coil</keyword>
<feature type="region of interest" description="Disordered" evidence="2">
    <location>
        <begin position="358"/>
        <end position="417"/>
    </location>
</feature>
<feature type="region of interest" description="Disordered" evidence="2">
    <location>
        <begin position="281"/>
        <end position="301"/>
    </location>
</feature>
<feature type="coiled-coil region" evidence="1">
    <location>
        <begin position="505"/>
        <end position="534"/>
    </location>
</feature>
<dbReference type="InterPro" id="IPR051640">
    <property type="entry name" value="GRB10-interact_GYF"/>
</dbReference>
<dbReference type="InterPro" id="IPR003169">
    <property type="entry name" value="GYF"/>
</dbReference>
<gene>
    <name evidence="4" type="ORF">GBAR_LOCUS27634</name>
</gene>
<feature type="compositionally biased region" description="Low complexity" evidence="2">
    <location>
        <begin position="375"/>
        <end position="389"/>
    </location>
</feature>
<sequence>MPLSFMPLTEEEQVALSGGMNSETVYGGGRGRGGYYRGRGRGRGRGEYHRSSSYSGDDYGGGGVAGGGGEIDVWNPEGRGRGGASRALRDGNWRSSTTPDDEPAPGWGNQRQQQPLPSPATGVPPRNAWGKKDPAATPTGQTGQTGSGRWGHPASLPEWARDDMMTTTSVGTFDSTGTFTSSGEKSRAAVVDDSKPASSQSTNKQSVEGETSVVDNQSTRQQKQLKTTAQNESHATTNREGLVLKMSDEHLVASPHPSPLTDSSAMSSRHVVRPLTLSAVSLPPPVTSATPAETPPSVIGPTAHLASGDVVMSRDNHVISHGVSHDRGKERLFSPHLVEDDQMRRIEKATEALLYTEEEMTPSPGPIPQPPPPTTSSVLTPSSAHATPSPAAPPQKPTPPSSSSSLPGPTSTSVGPEELNKWFYKDPQGETQGPFPATDMREWFNAGYFTMELMIKRSCDALMLPLGQMIRIWGRIPFQPTSHAPPPIRPEEPFWQRLFQQQFILQQQMQHKQQQQQQQQQMQQQELLQQQQRRVNQQPLPAAAKEEQWPDITGGESLWETPLTRPPPPSSSVITANTQLIQQQKKPEEKVRRIEEEREEKMRRESEERYMFSNSLPLFLYIRTYVLIVPAIDFFSESKKRLSSVNLCVYNVRPCVCVCVRKMCVC</sequence>
<evidence type="ECO:0000256" key="2">
    <source>
        <dbReference type="SAM" id="MobiDB-lite"/>
    </source>
</evidence>
<dbReference type="SMART" id="SM00444">
    <property type="entry name" value="GYF"/>
    <property type="match status" value="1"/>
</dbReference>
<dbReference type="PROSITE" id="PS50829">
    <property type="entry name" value="GYF"/>
    <property type="match status" value="1"/>
</dbReference>
<evidence type="ECO:0000259" key="3">
    <source>
        <dbReference type="PROSITE" id="PS50829"/>
    </source>
</evidence>
<proteinExistence type="predicted"/>